<gene>
    <name evidence="1" type="ORF">F5144DRAFT_4686</name>
</gene>
<name>A0ACB7PKL7_9PEZI</name>
<comment type="caution">
    <text evidence="1">The sequence shown here is derived from an EMBL/GenBank/DDBJ whole genome shotgun (WGS) entry which is preliminary data.</text>
</comment>
<reference evidence="1 2" key="1">
    <citation type="journal article" date="2021" name="Nat. Commun.">
        <title>Genetic determinants of endophytism in the Arabidopsis root mycobiome.</title>
        <authorList>
            <person name="Mesny F."/>
            <person name="Miyauchi S."/>
            <person name="Thiergart T."/>
            <person name="Pickel B."/>
            <person name="Atanasova L."/>
            <person name="Karlsson M."/>
            <person name="Huettel B."/>
            <person name="Barry K.W."/>
            <person name="Haridas S."/>
            <person name="Chen C."/>
            <person name="Bauer D."/>
            <person name="Andreopoulos W."/>
            <person name="Pangilinan J."/>
            <person name="LaButti K."/>
            <person name="Riley R."/>
            <person name="Lipzen A."/>
            <person name="Clum A."/>
            <person name="Drula E."/>
            <person name="Henrissat B."/>
            <person name="Kohler A."/>
            <person name="Grigoriev I.V."/>
            <person name="Martin F.M."/>
            <person name="Hacquard S."/>
        </authorList>
    </citation>
    <scope>NUCLEOTIDE SEQUENCE [LARGE SCALE GENOMIC DNA]</scope>
    <source>
        <strain evidence="1 2">MPI-SDFR-AT-0079</strain>
    </source>
</reference>
<evidence type="ECO:0000313" key="2">
    <source>
        <dbReference type="Proteomes" id="UP000724584"/>
    </source>
</evidence>
<protein>
    <submittedName>
        <fullName evidence="1">Uncharacterized protein</fullName>
    </submittedName>
</protein>
<accession>A0ACB7PKL7</accession>
<evidence type="ECO:0000313" key="1">
    <source>
        <dbReference type="EMBL" id="KAH6649394.1"/>
    </source>
</evidence>
<keyword evidence="2" id="KW-1185">Reference proteome</keyword>
<proteinExistence type="predicted"/>
<organism evidence="1 2">
    <name type="scientific">Chaetomium tenue</name>
    <dbReference type="NCBI Taxonomy" id="1854479"/>
    <lineage>
        <taxon>Eukaryota</taxon>
        <taxon>Fungi</taxon>
        <taxon>Dikarya</taxon>
        <taxon>Ascomycota</taxon>
        <taxon>Pezizomycotina</taxon>
        <taxon>Sordariomycetes</taxon>
        <taxon>Sordariomycetidae</taxon>
        <taxon>Sordariales</taxon>
        <taxon>Chaetomiaceae</taxon>
        <taxon>Chaetomium</taxon>
    </lineage>
</organism>
<sequence>MVLGALLRRIPPRLRHGRLRQDHALRVGHALHRRAVRGREVVVAGLFAGRAGVARCRVGDGGVAVAVVVRGGWGGAALVVALVVGVGGEVGGEGVRGGEARVLVQGVGVGFDDAVLRAGAGAGEEDVRVGAGAGASAVEGRVDGEVELAGGGGVLVW</sequence>
<dbReference type="EMBL" id="JAGIZQ010000001">
    <property type="protein sequence ID" value="KAH6649394.1"/>
    <property type="molecule type" value="Genomic_DNA"/>
</dbReference>
<dbReference type="Proteomes" id="UP000724584">
    <property type="component" value="Unassembled WGS sequence"/>
</dbReference>